<organism evidence="2 3">
    <name type="scientific">Rhizobium aquaticum</name>
    <dbReference type="NCBI Taxonomy" id="1549636"/>
    <lineage>
        <taxon>Bacteria</taxon>
        <taxon>Pseudomonadati</taxon>
        <taxon>Pseudomonadota</taxon>
        <taxon>Alphaproteobacteria</taxon>
        <taxon>Hyphomicrobiales</taxon>
        <taxon>Rhizobiaceae</taxon>
        <taxon>Rhizobium/Agrobacterium group</taxon>
        <taxon>Rhizobium</taxon>
    </lineage>
</organism>
<evidence type="ECO:0000313" key="3">
    <source>
        <dbReference type="Proteomes" id="UP001549047"/>
    </source>
</evidence>
<keyword evidence="3" id="KW-1185">Reference proteome</keyword>
<evidence type="ECO:0000313" key="2">
    <source>
        <dbReference type="EMBL" id="MET3613058.1"/>
    </source>
</evidence>
<proteinExistence type="predicted"/>
<name>A0ABV2IXA8_9HYPH</name>
<evidence type="ECO:0000256" key="1">
    <source>
        <dbReference type="SAM" id="SignalP"/>
    </source>
</evidence>
<keyword evidence="1" id="KW-0732">Signal</keyword>
<feature type="signal peptide" evidence="1">
    <location>
        <begin position="1"/>
        <end position="25"/>
    </location>
</feature>
<sequence>MTRLSTAFATLALGAVLLSGGTAYAGTTDCSDGSVLSFIDQRFDYKASRYLQANLDIVGIDRVSNTRIDYRDETHPIERVYCHAKVEMNDGRRRDLWYMIESGMGYAGLGERVRFCISGLDPWYVDGRQCRSVR</sequence>
<feature type="chain" id="PRO_5047458231" evidence="1">
    <location>
        <begin position="26"/>
        <end position="134"/>
    </location>
</feature>
<comment type="caution">
    <text evidence="2">The sequence shown here is derived from an EMBL/GenBank/DDBJ whole genome shotgun (WGS) entry which is preliminary data.</text>
</comment>
<protein>
    <submittedName>
        <fullName evidence="2">Uncharacterized protein</fullName>
    </submittedName>
</protein>
<accession>A0ABV2IXA8</accession>
<dbReference type="EMBL" id="JBEPMB010000001">
    <property type="protein sequence ID" value="MET3613058.1"/>
    <property type="molecule type" value="Genomic_DNA"/>
</dbReference>
<dbReference type="RefSeq" id="WP_354555556.1">
    <property type="nucleotide sequence ID" value="NZ_JBEPMB010000001.1"/>
</dbReference>
<dbReference type="Proteomes" id="UP001549047">
    <property type="component" value="Unassembled WGS sequence"/>
</dbReference>
<reference evidence="2 3" key="1">
    <citation type="submission" date="2024-06" db="EMBL/GenBank/DDBJ databases">
        <title>Genomic Encyclopedia of Type Strains, Phase IV (KMG-IV): sequencing the most valuable type-strain genomes for metagenomic binning, comparative biology and taxonomic classification.</title>
        <authorList>
            <person name="Goeker M."/>
        </authorList>
    </citation>
    <scope>NUCLEOTIDE SEQUENCE [LARGE SCALE GENOMIC DNA]</scope>
    <source>
        <strain evidence="2 3">DSM 29780</strain>
    </source>
</reference>
<gene>
    <name evidence="2" type="ORF">ABID16_001363</name>
</gene>